<dbReference type="RefSeq" id="WP_284258962.1">
    <property type="nucleotide sequence ID" value="NZ_BSOS01000078.1"/>
</dbReference>
<dbReference type="PIRSF" id="PIRSF000099">
    <property type="entry name" value="Histidinol_dh"/>
    <property type="match status" value="1"/>
</dbReference>
<evidence type="ECO:0000313" key="9">
    <source>
        <dbReference type="Proteomes" id="UP001156641"/>
    </source>
</evidence>
<dbReference type="EC" id="1.1.1.23" evidence="5"/>
<feature type="binding site" evidence="5">
    <location>
        <position position="257"/>
    </location>
    <ligand>
        <name>Zn(2+)</name>
        <dbReference type="ChEBI" id="CHEBI:29105"/>
    </ligand>
</feature>
<sequence>MKFLSTAQPHFAAQFNALLARSADEPQVGAQVREIIAQVRERGDAAVLDYTNRFDRVAMTAADLRITADEISVATAEIPHALRDALALAAARIERFHRAQLPQDIKFTDETGATLGMRWGALDAVGIYVPGGKASYPSSVLMNAIPAKVAGVGRIACCVPAPDGVLNPLVLAAAKMAGVSEIYRIGGAQAVAAMAYGTEQIAKVDRITGPGNAYVAEAKRQVFGQVGIDSIAGPSEVLILADDSANPAHLALDLLAQAEHDEEAQALLITTSGALAASVLDAVKTALETLPRAAIAGESIRRHGAVILVHDWDEAVVLANRIAPEHLQLMLAEPERMFAKIRHAGAVFMGQDCPEAIGDYVAGPNHVLPTSGTARFSSGLSVYDFMKRTTWVKLAAGTLEAIGPAAVALAAAENLGAHAASVAVRLGKT</sequence>
<keyword evidence="5" id="KW-0520">NAD</keyword>
<comment type="similarity">
    <text evidence="1 5 6 7">Belongs to the histidinol dehydrogenase family.</text>
</comment>
<feature type="binding site" evidence="5">
    <location>
        <position position="413"/>
    </location>
    <ligand>
        <name>substrate</name>
    </ligand>
</feature>
<feature type="binding site" evidence="5">
    <location>
        <position position="418"/>
    </location>
    <ligand>
        <name>substrate</name>
    </ligand>
</feature>
<dbReference type="Gene3D" id="1.20.5.1300">
    <property type="match status" value="1"/>
</dbReference>
<keyword evidence="9" id="KW-1185">Reference proteome</keyword>
<keyword evidence="5" id="KW-0368">Histidine biosynthesis</keyword>
<dbReference type="InterPro" id="IPR016161">
    <property type="entry name" value="Ald_DH/histidinol_DH"/>
</dbReference>
<dbReference type="Gene3D" id="3.40.50.1980">
    <property type="entry name" value="Nitrogenase molybdenum iron protein domain"/>
    <property type="match status" value="2"/>
</dbReference>
<dbReference type="SUPFAM" id="SSF53720">
    <property type="entry name" value="ALDH-like"/>
    <property type="match status" value="1"/>
</dbReference>
<feature type="active site" description="Proton acceptor" evidence="5">
    <location>
        <position position="326"/>
    </location>
</feature>
<dbReference type="EMBL" id="BSOS01000078">
    <property type="protein sequence ID" value="GLR68118.1"/>
    <property type="molecule type" value="Genomic_DNA"/>
</dbReference>
<evidence type="ECO:0000256" key="4">
    <source>
        <dbReference type="ARBA" id="ARBA00023002"/>
    </source>
</evidence>
<accession>A0ABQ6AD39</accession>
<comment type="pathway">
    <text evidence="5">Amino-acid biosynthesis; L-histidine biosynthesis; L-histidine from 5-phospho-alpha-D-ribose 1-diphosphate: step 9/9.</text>
</comment>
<feature type="binding site" evidence="5">
    <location>
        <position position="260"/>
    </location>
    <ligand>
        <name>Zn(2+)</name>
        <dbReference type="ChEBI" id="CHEBI:29105"/>
    </ligand>
</feature>
<feature type="binding site" evidence="5">
    <location>
        <position position="235"/>
    </location>
    <ligand>
        <name>substrate</name>
    </ligand>
</feature>
<dbReference type="PROSITE" id="PS00611">
    <property type="entry name" value="HISOL_DEHYDROGENASE"/>
    <property type="match status" value="1"/>
</dbReference>
<feature type="binding site" evidence="5">
    <location>
        <position position="257"/>
    </location>
    <ligand>
        <name>substrate</name>
    </ligand>
</feature>
<keyword evidence="2 5" id="KW-0479">Metal-binding</keyword>
<keyword evidence="4 5" id="KW-0560">Oxidoreductase</keyword>
<name>A0ABQ6AD39_9PROT</name>
<evidence type="ECO:0000313" key="8">
    <source>
        <dbReference type="EMBL" id="GLR68118.1"/>
    </source>
</evidence>
<dbReference type="PRINTS" id="PR00083">
    <property type="entry name" value="HOLDHDRGNASE"/>
</dbReference>
<dbReference type="InterPro" id="IPR001692">
    <property type="entry name" value="Histidinol_DH_CS"/>
</dbReference>
<comment type="cofactor">
    <cofactor evidence="5">
        <name>Zn(2+)</name>
        <dbReference type="ChEBI" id="CHEBI:29105"/>
    </cofactor>
    <text evidence="5">Binds 1 zinc ion per subunit.</text>
</comment>
<comment type="catalytic activity">
    <reaction evidence="5">
        <text>L-histidinol + 2 NAD(+) + H2O = L-histidine + 2 NADH + 3 H(+)</text>
        <dbReference type="Rhea" id="RHEA:20641"/>
        <dbReference type="ChEBI" id="CHEBI:15377"/>
        <dbReference type="ChEBI" id="CHEBI:15378"/>
        <dbReference type="ChEBI" id="CHEBI:57540"/>
        <dbReference type="ChEBI" id="CHEBI:57595"/>
        <dbReference type="ChEBI" id="CHEBI:57699"/>
        <dbReference type="ChEBI" id="CHEBI:57945"/>
        <dbReference type="EC" id="1.1.1.23"/>
    </reaction>
</comment>
<dbReference type="PANTHER" id="PTHR21256:SF2">
    <property type="entry name" value="HISTIDINE BIOSYNTHESIS TRIFUNCTIONAL PROTEIN"/>
    <property type="match status" value="1"/>
</dbReference>
<dbReference type="InterPro" id="IPR012131">
    <property type="entry name" value="Hstdl_DH"/>
</dbReference>
<feature type="binding site" evidence="5">
    <location>
        <position position="326"/>
    </location>
    <ligand>
        <name>substrate</name>
    </ligand>
</feature>
<evidence type="ECO:0000256" key="7">
    <source>
        <dbReference type="RuleBase" id="RU004175"/>
    </source>
</evidence>
<evidence type="ECO:0000256" key="6">
    <source>
        <dbReference type="PIRNR" id="PIRNR000099"/>
    </source>
</evidence>
<dbReference type="InterPro" id="IPR022695">
    <property type="entry name" value="Histidinol_DH_monofunct"/>
</dbReference>
<proteinExistence type="inferred from homology"/>
<comment type="caution">
    <text evidence="8">The sequence shown here is derived from an EMBL/GenBank/DDBJ whole genome shotgun (WGS) entry which is preliminary data.</text>
</comment>
<feature type="active site" description="Proton acceptor" evidence="5">
    <location>
        <position position="325"/>
    </location>
</feature>
<comment type="function">
    <text evidence="5">Catalyzes the sequential NAD-dependent oxidations of L-histidinol to L-histidinaldehyde and then to L-histidine.</text>
</comment>
<dbReference type="CDD" id="cd06572">
    <property type="entry name" value="Histidinol_dh"/>
    <property type="match status" value="1"/>
</dbReference>
<dbReference type="HAMAP" id="MF_01024">
    <property type="entry name" value="HisD"/>
    <property type="match status" value="1"/>
</dbReference>
<keyword evidence="3 5" id="KW-0862">Zinc</keyword>
<feature type="binding site" evidence="5">
    <location>
        <position position="260"/>
    </location>
    <ligand>
        <name>substrate</name>
    </ligand>
</feature>
<evidence type="ECO:0000256" key="5">
    <source>
        <dbReference type="HAMAP-Rule" id="MF_01024"/>
    </source>
</evidence>
<evidence type="ECO:0000256" key="3">
    <source>
        <dbReference type="ARBA" id="ARBA00022833"/>
    </source>
</evidence>
<reference evidence="9" key="1">
    <citation type="journal article" date="2019" name="Int. J. Syst. Evol. Microbiol.">
        <title>The Global Catalogue of Microorganisms (GCM) 10K type strain sequencing project: providing services to taxonomists for standard genome sequencing and annotation.</title>
        <authorList>
            <consortium name="The Broad Institute Genomics Platform"/>
            <consortium name="The Broad Institute Genome Sequencing Center for Infectious Disease"/>
            <person name="Wu L."/>
            <person name="Ma J."/>
        </authorList>
    </citation>
    <scope>NUCLEOTIDE SEQUENCE [LARGE SCALE GENOMIC DNA]</scope>
    <source>
        <strain evidence="9">NBRC 112502</strain>
    </source>
</reference>
<dbReference type="NCBIfam" id="TIGR00069">
    <property type="entry name" value="hisD"/>
    <property type="match status" value="1"/>
</dbReference>
<organism evidence="8 9">
    <name type="scientific">Acidocella aquatica</name>
    <dbReference type="NCBI Taxonomy" id="1922313"/>
    <lineage>
        <taxon>Bacteria</taxon>
        <taxon>Pseudomonadati</taxon>
        <taxon>Pseudomonadota</taxon>
        <taxon>Alphaproteobacteria</taxon>
        <taxon>Acetobacterales</taxon>
        <taxon>Acidocellaceae</taxon>
        <taxon>Acidocella</taxon>
    </lineage>
</organism>
<feature type="binding site" evidence="5">
    <location>
        <position position="359"/>
    </location>
    <ligand>
        <name>substrate</name>
    </ligand>
</feature>
<feature type="binding site" evidence="5">
    <location>
        <position position="418"/>
    </location>
    <ligand>
        <name>Zn(2+)</name>
        <dbReference type="ChEBI" id="CHEBI:29105"/>
    </ligand>
</feature>
<dbReference type="Pfam" id="PF00815">
    <property type="entry name" value="Histidinol_dh"/>
    <property type="match status" value="1"/>
</dbReference>
<feature type="binding site" evidence="5">
    <location>
        <position position="128"/>
    </location>
    <ligand>
        <name>NAD(+)</name>
        <dbReference type="ChEBI" id="CHEBI:57540"/>
    </ligand>
</feature>
<gene>
    <name evidence="8" type="primary">hisD_2</name>
    <name evidence="5" type="synonym">hisD</name>
    <name evidence="8" type="ORF">GCM10010909_27990</name>
</gene>
<protein>
    <recommendedName>
        <fullName evidence="5">Histidinol dehydrogenase</fullName>
        <shortName evidence="5">HDH</shortName>
        <ecNumber evidence="5">1.1.1.23</ecNumber>
    </recommendedName>
</protein>
<evidence type="ECO:0000256" key="2">
    <source>
        <dbReference type="ARBA" id="ARBA00022723"/>
    </source>
</evidence>
<keyword evidence="5" id="KW-0028">Amino-acid biosynthesis</keyword>
<evidence type="ECO:0000256" key="1">
    <source>
        <dbReference type="ARBA" id="ARBA00010178"/>
    </source>
</evidence>
<feature type="binding site" evidence="5">
    <location>
        <position position="189"/>
    </location>
    <ligand>
        <name>NAD(+)</name>
        <dbReference type="ChEBI" id="CHEBI:57540"/>
    </ligand>
</feature>
<dbReference type="PANTHER" id="PTHR21256">
    <property type="entry name" value="HISTIDINOL DEHYDROGENASE HDH"/>
    <property type="match status" value="1"/>
</dbReference>
<feature type="binding site" evidence="5">
    <location>
        <position position="359"/>
    </location>
    <ligand>
        <name>Zn(2+)</name>
        <dbReference type="ChEBI" id="CHEBI:29105"/>
    </ligand>
</feature>
<dbReference type="Proteomes" id="UP001156641">
    <property type="component" value="Unassembled WGS sequence"/>
</dbReference>
<feature type="binding site" evidence="5">
    <location>
        <position position="212"/>
    </location>
    <ligand>
        <name>NAD(+)</name>
        <dbReference type="ChEBI" id="CHEBI:57540"/>
    </ligand>
</feature>